<sequence>MMDDRYVRALDRAHSLAEEWSGDQRPITRAQAAVLLMEVLQLDGWTVDEPPVLRAVPDPEPPSGRLRGVPGVEAPEPRSSVHRPSGARSGPVEGES</sequence>
<dbReference type="EMBL" id="ASQP01000469">
    <property type="protein sequence ID" value="OMI34441.1"/>
    <property type="molecule type" value="Genomic_DNA"/>
</dbReference>
<gene>
    <name evidence="2" type="ORF">SPAR_36696</name>
</gene>
<comment type="caution">
    <text evidence="2">The sequence shown here is derived from an EMBL/GenBank/DDBJ whole genome shotgun (WGS) entry which is preliminary data.</text>
</comment>
<dbReference type="AlphaFoldDB" id="A0A1R1S7Y1"/>
<name>A0A1R1S7Y1_9ACTN</name>
<proteinExistence type="predicted"/>
<dbReference type="Proteomes" id="UP000186168">
    <property type="component" value="Unassembled WGS sequence"/>
</dbReference>
<accession>A0A1R1S7Y1</accession>
<protein>
    <submittedName>
        <fullName evidence="2">Uncharacterized protein</fullName>
    </submittedName>
</protein>
<dbReference type="STRING" id="67365.GCA_001704635_01698"/>
<feature type="region of interest" description="Disordered" evidence="1">
    <location>
        <begin position="53"/>
        <end position="96"/>
    </location>
</feature>
<evidence type="ECO:0000313" key="2">
    <source>
        <dbReference type="EMBL" id="OMI34441.1"/>
    </source>
</evidence>
<reference evidence="2 3" key="1">
    <citation type="submission" date="2013-05" db="EMBL/GenBank/DDBJ databases">
        <title>Genome sequence of Streptomyces sparsogenes DSM 40356.</title>
        <authorList>
            <person name="Coyne S."/>
            <person name="Seebeck F.P."/>
        </authorList>
    </citation>
    <scope>NUCLEOTIDE SEQUENCE [LARGE SCALE GENOMIC DNA]</scope>
    <source>
        <strain evidence="2 3">DSM 40356</strain>
    </source>
</reference>
<evidence type="ECO:0000256" key="1">
    <source>
        <dbReference type="SAM" id="MobiDB-lite"/>
    </source>
</evidence>
<evidence type="ECO:0000313" key="3">
    <source>
        <dbReference type="Proteomes" id="UP000186168"/>
    </source>
</evidence>
<keyword evidence="3" id="KW-1185">Reference proteome</keyword>
<organism evidence="2 3">
    <name type="scientific">Streptomyces sparsogenes DSM 40356</name>
    <dbReference type="NCBI Taxonomy" id="1331668"/>
    <lineage>
        <taxon>Bacteria</taxon>
        <taxon>Bacillati</taxon>
        <taxon>Actinomycetota</taxon>
        <taxon>Actinomycetes</taxon>
        <taxon>Kitasatosporales</taxon>
        <taxon>Streptomycetaceae</taxon>
        <taxon>Streptomyces</taxon>
    </lineage>
</organism>